<dbReference type="PANTHER" id="PTHR47331">
    <property type="entry name" value="PHD-TYPE DOMAIN-CONTAINING PROTEIN"/>
    <property type="match status" value="1"/>
</dbReference>
<dbReference type="InterPro" id="IPR043502">
    <property type="entry name" value="DNA/RNA_pol_sf"/>
</dbReference>
<dbReference type="InterPro" id="IPR008042">
    <property type="entry name" value="Retrotrans_Pao"/>
</dbReference>
<proteinExistence type="predicted"/>
<keyword evidence="3" id="KW-1185">Reference proteome</keyword>
<dbReference type="InterPro" id="IPR041588">
    <property type="entry name" value="Integrase_H2C2"/>
</dbReference>
<evidence type="ECO:0000313" key="2">
    <source>
        <dbReference type="EnsemblMetazoa" id="XP_037872500.1"/>
    </source>
</evidence>
<reference evidence="3" key="1">
    <citation type="journal article" date="2008" name="Insect Biochem. Mol. Biol.">
        <title>The genome of a lepidopteran model insect, the silkworm Bombyx mori.</title>
        <authorList>
            <consortium name="International Silkworm Genome Consortium"/>
        </authorList>
    </citation>
    <scope>NUCLEOTIDE SEQUENCE [LARGE SCALE GENOMIC DNA]</scope>
    <source>
        <strain evidence="3">p50T</strain>
    </source>
</reference>
<dbReference type="Proteomes" id="UP000005204">
    <property type="component" value="Unassembled WGS sequence"/>
</dbReference>
<dbReference type="Pfam" id="PF18701">
    <property type="entry name" value="DUF5641"/>
    <property type="match status" value="1"/>
</dbReference>
<feature type="domain" description="Integrase catalytic" evidence="1">
    <location>
        <begin position="1135"/>
        <end position="1338"/>
    </location>
</feature>
<dbReference type="Gene3D" id="3.30.70.270">
    <property type="match status" value="1"/>
</dbReference>
<dbReference type="PROSITE" id="PS50994">
    <property type="entry name" value="INTEGRASE"/>
    <property type="match status" value="1"/>
</dbReference>
<dbReference type="GO" id="GO:0003676">
    <property type="term" value="F:nucleic acid binding"/>
    <property type="evidence" value="ECO:0007669"/>
    <property type="project" value="InterPro"/>
</dbReference>
<reference evidence="2" key="2">
    <citation type="submission" date="2022-06" db="UniProtKB">
        <authorList>
            <consortium name="EnsemblMetazoa"/>
        </authorList>
    </citation>
    <scope>IDENTIFICATION</scope>
    <source>
        <strain evidence="2">p50T (Dazao)</strain>
    </source>
</reference>
<organism evidence="2 3">
    <name type="scientific">Bombyx mori</name>
    <name type="common">Silk moth</name>
    <dbReference type="NCBI Taxonomy" id="7091"/>
    <lineage>
        <taxon>Eukaryota</taxon>
        <taxon>Metazoa</taxon>
        <taxon>Ecdysozoa</taxon>
        <taxon>Arthropoda</taxon>
        <taxon>Hexapoda</taxon>
        <taxon>Insecta</taxon>
        <taxon>Pterygota</taxon>
        <taxon>Neoptera</taxon>
        <taxon>Endopterygota</taxon>
        <taxon>Lepidoptera</taxon>
        <taxon>Glossata</taxon>
        <taxon>Ditrysia</taxon>
        <taxon>Bombycoidea</taxon>
        <taxon>Bombycidae</taxon>
        <taxon>Bombycinae</taxon>
        <taxon>Bombyx</taxon>
    </lineage>
</organism>
<dbReference type="Pfam" id="PF17921">
    <property type="entry name" value="Integrase_H2C2"/>
    <property type="match status" value="1"/>
</dbReference>
<dbReference type="Gene3D" id="3.10.10.10">
    <property type="entry name" value="HIV Type 1 Reverse Transcriptase, subunit A, domain 1"/>
    <property type="match status" value="1"/>
</dbReference>
<dbReference type="SUPFAM" id="SSF56672">
    <property type="entry name" value="DNA/RNA polymerases"/>
    <property type="match status" value="1"/>
</dbReference>
<dbReference type="SUPFAM" id="SSF53098">
    <property type="entry name" value="Ribonuclease H-like"/>
    <property type="match status" value="1"/>
</dbReference>
<evidence type="ECO:0000313" key="3">
    <source>
        <dbReference type="Proteomes" id="UP000005204"/>
    </source>
</evidence>
<dbReference type="GO" id="GO:0015074">
    <property type="term" value="P:DNA integration"/>
    <property type="evidence" value="ECO:0007669"/>
    <property type="project" value="InterPro"/>
</dbReference>
<dbReference type="InterPro" id="IPR036397">
    <property type="entry name" value="RNaseH_sf"/>
</dbReference>
<dbReference type="Pfam" id="PF05380">
    <property type="entry name" value="Peptidase_A17"/>
    <property type="match status" value="1"/>
</dbReference>
<dbReference type="Pfam" id="PF03564">
    <property type="entry name" value="DUF1759"/>
    <property type="match status" value="1"/>
</dbReference>
<dbReference type="PANTHER" id="PTHR47331:SF1">
    <property type="entry name" value="GAG-LIKE PROTEIN"/>
    <property type="match status" value="1"/>
</dbReference>
<dbReference type="EnsemblMetazoa" id="XM_038016572.1">
    <property type="protein sequence ID" value="XP_037872500.1"/>
    <property type="gene ID" value="LOC119629716"/>
</dbReference>
<dbReference type="GO" id="GO:0042575">
    <property type="term" value="C:DNA polymerase complex"/>
    <property type="evidence" value="ECO:0007669"/>
    <property type="project" value="UniProtKB-ARBA"/>
</dbReference>
<dbReference type="InterPro" id="IPR012337">
    <property type="entry name" value="RNaseH-like_sf"/>
</dbReference>
<dbReference type="Gene3D" id="3.30.420.10">
    <property type="entry name" value="Ribonuclease H-like superfamily/Ribonuclease H"/>
    <property type="match status" value="1"/>
</dbReference>
<dbReference type="GO" id="GO:0071897">
    <property type="term" value="P:DNA biosynthetic process"/>
    <property type="evidence" value="ECO:0007669"/>
    <property type="project" value="UniProtKB-ARBA"/>
</dbReference>
<evidence type="ECO:0000259" key="1">
    <source>
        <dbReference type="PROSITE" id="PS50994"/>
    </source>
</evidence>
<sequence length="1451" mass="165295">MATTSKSQSLFDRNVRKMRSKINAYYSRVQSIYDSITKINESNVDVFMSNASTLDMMRTEFIKSLDDLNDLLASNEDATEPNYESMVAFDELFSRIKYKYSELMSLRHNTQNTANTVVGENKIETYRQCPKLPRLELCPFNGELQNWPIFYETFKSIIHENQSLSDSEKIQYLIGKLTGNAQLICQGFMPTAENYSVLWQTLVNKYNDKRVLAASYFDTLLNLPVANDADPISLENYIDKYSSLGDSGEVPKSVDIATHTDGGQDNAMPDSLCACALEQQCFKTVCNQQPTKTILLGTAICNIMDNSGTAPGEPVAIETSLGYIIVGQAPVLAPSIDNSYYTHCTFGEDNLDNENNACIGNFLKLEDIPDVKPYTEQEEECESLYRQTTTRDSLGRYIVSLPFKDTPSKLGDSLQASMRRYLSLERKLLLQPEMRQEYDKVIKDYLEKGYLNPCSRNINESSLHYVIPHHGIVRKDKSTTKLRVVLDGSMKSSSGLALNDILQVGPNLQNDLFRIILNFRLFNVAISADIRQMYLRILVKDEDRKFLRMLYRFDPSEEIKLYEFTRVPFGLCCSPFLAIRTVRQLVTDEGSQFPLAAPVADSDVFTDDLATSCANEETAVELSNQLIKMFHAGGFDLVKFSSNSPEVLSKIPSSHREFEVIEFSPDSYLKILGLNWLPAEDVFTFTVNLRNRECTKRNILSVIARIWDLMGFVAPVTLWAKLIIKSLWANNIDWDETPRPEIVAAWHRFVSELPILENVRIPRHTGIVIECIVSLLGFADASEKAYGGVVYLHVYFPQTNKFTITLVCAKSRVAPLRCVSLARLELCGNLILAKLMRAIIDSYSHRCKISNVFAFTDSTVALAWIHSSPARWHTFVANRVTKIQDEIHPRNFYFVSGKENPADCLSRGLTPSQLMEHPLWFSGPRFAHLPISDWPVKNFDATSMTDIPEMKPAIMLFTTDDARNDNILYTLACRISSWPKLVRIVLYVLRFIKLVPSKFDISHLKVAETNIIKAVQRVHFDKELKNVKSGKILPSAFQRLRAFVHEGIFRVGGRLENAHLEFDSQHPILLPARDHVVNLLIDYYHKKYLHTGPQLLMSLIRQNYWILSARNIIRKRVQQCNICYRANPRNQCPLMADLPACRVQETKAFYHTGIDYAGPLRIIPYRRRGVRSQKAYICLFICLVTKAVHLELSTDLSTAAFLNAFKRFIARRGPIKVVYTDCGTNFLGTHSYLKEMYKLISSEQYADKFANELRDNNIDWKFNPPSAPHFGGIWEGNIRSVKTHLNKIVGNQLLTFEEMLTTLAQIEALLNSRPLSVLSSDPCDPQALTPAHFINLTPLKSLPSETITEHSNLIQRKRIVDSLVQSFWKRWKLEYLNTLQVRNKWKKDSTPIKTGTVVLLQSENSAPLNWPLGIIEETFPGRDGVVRVVNVRTKTGTYRRPVVKVYPLPTQ</sequence>
<name>A0A8R2R3E3_BOMMO</name>
<accession>A0A8R2R3E3</accession>
<protein>
    <recommendedName>
        <fullName evidence="1">Integrase catalytic domain-containing protein</fullName>
    </recommendedName>
</protein>
<dbReference type="InterPro" id="IPR001584">
    <property type="entry name" value="Integrase_cat-core"/>
</dbReference>
<dbReference type="InterPro" id="IPR005312">
    <property type="entry name" value="DUF1759"/>
</dbReference>
<dbReference type="InterPro" id="IPR040676">
    <property type="entry name" value="DUF5641"/>
</dbReference>
<dbReference type="InterPro" id="IPR043128">
    <property type="entry name" value="Rev_trsase/Diguanyl_cyclase"/>
</dbReference>